<proteinExistence type="predicted"/>
<organism evidence="1 2">
    <name type="scientific">Rhodonia placenta</name>
    <dbReference type="NCBI Taxonomy" id="104341"/>
    <lineage>
        <taxon>Eukaryota</taxon>
        <taxon>Fungi</taxon>
        <taxon>Dikarya</taxon>
        <taxon>Basidiomycota</taxon>
        <taxon>Agaricomycotina</taxon>
        <taxon>Agaricomycetes</taxon>
        <taxon>Polyporales</taxon>
        <taxon>Adustoporiaceae</taxon>
        <taxon>Rhodonia</taxon>
    </lineage>
</organism>
<evidence type="ECO:0000313" key="1">
    <source>
        <dbReference type="EMBL" id="KAF9821579.1"/>
    </source>
</evidence>
<dbReference type="EMBL" id="JADOXO010000003">
    <property type="protein sequence ID" value="KAF9821579.1"/>
    <property type="molecule type" value="Genomic_DNA"/>
</dbReference>
<protein>
    <recommendedName>
        <fullName evidence="3">F-box domain-containing protein</fullName>
    </recommendedName>
</protein>
<sequence length="550" mass="62066">MSLNMPHGNHVSTARRSIVAITTPTPRKPRQQYKWVAIDFAQTHAYPIFRRIRSNKRTRSPQNRRSPVFTLPAEILLEIWGYICCESVPVLSAAITISHVCSPWRILILQCSEFWTSIDLPVHPDWVAKLLARSKRASLHIAIAHIPVNALQSQVLLELLLEVLKEIPRIETLRINAPVTILDRVVSSMKNDAPRLRVFVLNAVDGPREVVRSLPAALFHERTASLTELGILHWPVASGFSLPRTFPRTLKRLQIRSPYECAPYLLDLLRCLAELPLVEFIQIHKRGVGESNLCRIDGPQADAVVSPSPVTLAHLHTLDVLAEPLYCKAVLSHFRLPALRLTHVVCFDRVDRLRDMLMSLVPLLANFGEVDTIWLSGSEGDTVTMRFEGPDGHDRKTLTVTYWQQPIPRDVWATIRLWDVVYDQVENVHTMHVCGPLPHALLHPMCVFTHGGLPHLRVLKLEGVPLHARDPWRAHHSLPSNVLDPLRTYLTIRCAMFGRFQELHLIDSGGPGLHDQFCDFADTVLVDGVEGSPYVDICRGLARLGLDDVD</sequence>
<dbReference type="Proteomes" id="UP000639403">
    <property type="component" value="Unassembled WGS sequence"/>
</dbReference>
<gene>
    <name evidence="1" type="ORF">IEO21_00425</name>
</gene>
<evidence type="ECO:0000313" key="2">
    <source>
        <dbReference type="Proteomes" id="UP000639403"/>
    </source>
</evidence>
<comment type="caution">
    <text evidence="1">The sequence shown here is derived from an EMBL/GenBank/DDBJ whole genome shotgun (WGS) entry which is preliminary data.</text>
</comment>
<dbReference type="AlphaFoldDB" id="A0A8H7PBA4"/>
<accession>A0A8H7PBA4</accession>
<reference evidence="1" key="1">
    <citation type="submission" date="2020-11" db="EMBL/GenBank/DDBJ databases">
        <authorList>
            <person name="Koelle M."/>
            <person name="Horta M.A.C."/>
            <person name="Nowrousian M."/>
            <person name="Ohm R.A."/>
            <person name="Benz P."/>
            <person name="Pilgard A."/>
        </authorList>
    </citation>
    <scope>NUCLEOTIDE SEQUENCE</scope>
    <source>
        <strain evidence="1">FPRL280</strain>
    </source>
</reference>
<evidence type="ECO:0008006" key="3">
    <source>
        <dbReference type="Google" id="ProtNLM"/>
    </source>
</evidence>
<reference evidence="1" key="2">
    <citation type="journal article" name="Front. Microbiol.">
        <title>Degradative Capacity of Two Strains of Rhodonia placenta: From Phenotype to Genotype.</title>
        <authorList>
            <person name="Kolle M."/>
            <person name="Horta M.A.C."/>
            <person name="Nowrousian M."/>
            <person name="Ohm R.A."/>
            <person name="Benz J.P."/>
            <person name="Pilgard A."/>
        </authorList>
    </citation>
    <scope>NUCLEOTIDE SEQUENCE</scope>
    <source>
        <strain evidence="1">FPRL280</strain>
    </source>
</reference>
<dbReference type="Gene3D" id="1.20.1280.50">
    <property type="match status" value="1"/>
</dbReference>
<name>A0A8H7PBA4_9APHY</name>